<protein>
    <submittedName>
        <fullName evidence="2">Uncharacterized protein</fullName>
    </submittedName>
</protein>
<dbReference type="AlphaFoldDB" id="A0A6I4TEB6"/>
<dbReference type="OrthoDB" id="7391761at2"/>
<sequence>MGIVVVFLLGVSNFALHRAALESGHPMAGSSPWYIHLLGGRIALATEFLLLLAALLLVSQGAAWPVWAYVAYTALNAVGAWLIITRRV</sequence>
<keyword evidence="3" id="KW-1185">Reference proteome</keyword>
<name>A0A6I4TEB6_9SPHN</name>
<evidence type="ECO:0000256" key="1">
    <source>
        <dbReference type="SAM" id="Phobius"/>
    </source>
</evidence>
<organism evidence="2 3">
    <name type="scientific">Tsuneonella aeria</name>
    <dbReference type="NCBI Taxonomy" id="1837929"/>
    <lineage>
        <taxon>Bacteria</taxon>
        <taxon>Pseudomonadati</taxon>
        <taxon>Pseudomonadota</taxon>
        <taxon>Alphaproteobacteria</taxon>
        <taxon>Sphingomonadales</taxon>
        <taxon>Erythrobacteraceae</taxon>
        <taxon>Tsuneonella</taxon>
    </lineage>
</organism>
<feature type="transmembrane region" description="Helical" evidence="1">
    <location>
        <begin position="66"/>
        <end position="84"/>
    </location>
</feature>
<accession>A0A6I4TEB6</accession>
<keyword evidence="1" id="KW-0812">Transmembrane</keyword>
<comment type="caution">
    <text evidence="2">The sequence shown here is derived from an EMBL/GenBank/DDBJ whole genome shotgun (WGS) entry which is preliminary data.</text>
</comment>
<gene>
    <name evidence="2" type="ORF">GRI40_09275</name>
</gene>
<keyword evidence="1" id="KW-1133">Transmembrane helix</keyword>
<evidence type="ECO:0000313" key="2">
    <source>
        <dbReference type="EMBL" id="MXO75403.1"/>
    </source>
</evidence>
<dbReference type="RefSeq" id="WP_160611048.1">
    <property type="nucleotide sequence ID" value="NZ_WTZA01000001.1"/>
</dbReference>
<reference evidence="2 3" key="1">
    <citation type="submission" date="2019-12" db="EMBL/GenBank/DDBJ databases">
        <title>Genomic-based taxomic classification of the family Erythrobacteraceae.</title>
        <authorList>
            <person name="Xu L."/>
        </authorList>
    </citation>
    <scope>NUCLEOTIDE SEQUENCE [LARGE SCALE GENOMIC DNA]</scope>
    <source>
        <strain evidence="2 3">100921-2</strain>
    </source>
</reference>
<feature type="transmembrane region" description="Helical" evidence="1">
    <location>
        <begin position="34"/>
        <end position="59"/>
    </location>
</feature>
<proteinExistence type="predicted"/>
<dbReference type="Proteomes" id="UP000439522">
    <property type="component" value="Unassembled WGS sequence"/>
</dbReference>
<dbReference type="EMBL" id="WTZA01000001">
    <property type="protein sequence ID" value="MXO75403.1"/>
    <property type="molecule type" value="Genomic_DNA"/>
</dbReference>
<evidence type="ECO:0000313" key="3">
    <source>
        <dbReference type="Proteomes" id="UP000439522"/>
    </source>
</evidence>
<keyword evidence="1" id="KW-0472">Membrane</keyword>